<dbReference type="SUPFAM" id="SSF56436">
    <property type="entry name" value="C-type lectin-like"/>
    <property type="match status" value="1"/>
</dbReference>
<dbReference type="SMART" id="SM00034">
    <property type="entry name" value="CLECT"/>
    <property type="match status" value="1"/>
</dbReference>
<dbReference type="InterPro" id="IPR036055">
    <property type="entry name" value="LDL_receptor-like_sf"/>
</dbReference>
<evidence type="ECO:0000256" key="10">
    <source>
        <dbReference type="ARBA" id="ARBA00023170"/>
    </source>
</evidence>
<dbReference type="Proteomes" id="UP001233172">
    <property type="component" value="Unassembled WGS sequence"/>
</dbReference>
<evidence type="ECO:0000256" key="5">
    <source>
        <dbReference type="ARBA" id="ARBA00022737"/>
    </source>
</evidence>
<evidence type="ECO:0000256" key="13">
    <source>
        <dbReference type="SAM" id="Phobius"/>
    </source>
</evidence>
<evidence type="ECO:0000256" key="3">
    <source>
        <dbReference type="ARBA" id="ARBA00022614"/>
    </source>
</evidence>
<dbReference type="PANTHER" id="PTHR24372">
    <property type="entry name" value="GLYCOPROTEIN HORMONE RECEPTOR"/>
    <property type="match status" value="1"/>
</dbReference>
<evidence type="ECO:0000256" key="4">
    <source>
        <dbReference type="ARBA" id="ARBA00022692"/>
    </source>
</evidence>
<dbReference type="InterPro" id="IPR000276">
    <property type="entry name" value="GPCR_Rhodpsn"/>
</dbReference>
<evidence type="ECO:0000259" key="14">
    <source>
        <dbReference type="PROSITE" id="PS50041"/>
    </source>
</evidence>
<keyword evidence="7" id="KW-0297">G-protein coupled receptor</keyword>
<dbReference type="Pfam" id="PF13855">
    <property type="entry name" value="LRR_8"/>
    <property type="match status" value="1"/>
</dbReference>
<feature type="transmembrane region" description="Helical" evidence="13">
    <location>
        <begin position="1219"/>
        <end position="1241"/>
    </location>
</feature>
<feature type="disulfide bond" evidence="12">
    <location>
        <begin position="475"/>
        <end position="487"/>
    </location>
</feature>
<dbReference type="GO" id="GO:0008528">
    <property type="term" value="F:G protein-coupled peptide receptor activity"/>
    <property type="evidence" value="ECO:0007669"/>
    <property type="project" value="TreeGrafter"/>
</dbReference>
<reference evidence="16" key="1">
    <citation type="journal article" date="2023" name="PLoS Negl. Trop. Dis.">
        <title>A genome sequence for Biomphalaria pfeifferi, the major vector snail for the human-infecting parasite Schistosoma mansoni.</title>
        <authorList>
            <person name="Bu L."/>
            <person name="Lu L."/>
            <person name="Laidemitt M.R."/>
            <person name="Zhang S.M."/>
            <person name="Mutuku M."/>
            <person name="Mkoji G."/>
            <person name="Steinauer M."/>
            <person name="Loker E.S."/>
        </authorList>
    </citation>
    <scope>NUCLEOTIDE SEQUENCE</scope>
    <source>
        <strain evidence="16">KasaAsao</strain>
    </source>
</reference>
<dbReference type="PRINTS" id="PR00261">
    <property type="entry name" value="LDLRECEPTOR"/>
</dbReference>
<dbReference type="PANTHER" id="PTHR24372:SF77">
    <property type="entry name" value="G-PROTEIN COUPLED RECEPTORS FAMILY 1 PROFILE DOMAIN-CONTAINING PROTEIN"/>
    <property type="match status" value="1"/>
</dbReference>
<evidence type="ECO:0000256" key="6">
    <source>
        <dbReference type="ARBA" id="ARBA00022989"/>
    </source>
</evidence>
<feature type="transmembrane region" description="Helical" evidence="13">
    <location>
        <begin position="999"/>
        <end position="1020"/>
    </location>
</feature>
<dbReference type="InterPro" id="IPR032675">
    <property type="entry name" value="LRR_dom_sf"/>
</dbReference>
<evidence type="ECO:0000313" key="17">
    <source>
        <dbReference type="Proteomes" id="UP001233172"/>
    </source>
</evidence>
<name>A0AAD8F7G6_BIOPF</name>
<dbReference type="SUPFAM" id="SSF52058">
    <property type="entry name" value="L domain-like"/>
    <property type="match status" value="1"/>
</dbReference>
<dbReference type="EMBL" id="JASAOG010000080">
    <property type="protein sequence ID" value="KAK0054170.1"/>
    <property type="molecule type" value="Genomic_DNA"/>
</dbReference>
<reference evidence="16" key="2">
    <citation type="submission" date="2023-04" db="EMBL/GenBank/DDBJ databases">
        <authorList>
            <person name="Bu L."/>
            <person name="Lu L."/>
            <person name="Laidemitt M.R."/>
            <person name="Zhang S.M."/>
            <person name="Mutuku M."/>
            <person name="Mkoji G."/>
            <person name="Steinauer M."/>
            <person name="Loker E.S."/>
        </authorList>
    </citation>
    <scope>NUCLEOTIDE SEQUENCE</scope>
    <source>
        <strain evidence="16">KasaAsao</strain>
        <tissue evidence="16">Whole Snail</tissue>
    </source>
</reference>
<dbReference type="SUPFAM" id="SSF81321">
    <property type="entry name" value="Family A G protein-coupled receptor-like"/>
    <property type="match status" value="1"/>
</dbReference>
<dbReference type="GO" id="GO:0009755">
    <property type="term" value="P:hormone-mediated signaling pathway"/>
    <property type="evidence" value="ECO:0007669"/>
    <property type="project" value="TreeGrafter"/>
</dbReference>
<comment type="subcellular location">
    <subcellularLocation>
        <location evidence="1">Cell membrane</location>
        <topology evidence="1">Multi-pass membrane protein</topology>
    </subcellularLocation>
</comment>
<evidence type="ECO:0000259" key="15">
    <source>
        <dbReference type="PROSITE" id="PS50262"/>
    </source>
</evidence>
<feature type="disulfide bond" evidence="12">
    <location>
        <begin position="643"/>
        <end position="655"/>
    </location>
</feature>
<dbReference type="PROSITE" id="PS01209">
    <property type="entry name" value="LDLRA_1"/>
    <property type="match status" value="1"/>
</dbReference>
<comment type="caution">
    <text evidence="16">The sequence shown here is derived from an EMBL/GenBank/DDBJ whole genome shotgun (WGS) entry which is preliminary data.</text>
</comment>
<dbReference type="Gene3D" id="3.10.100.10">
    <property type="entry name" value="Mannose-Binding Protein A, subunit A"/>
    <property type="match status" value="1"/>
</dbReference>
<keyword evidence="8 13" id="KW-0472">Membrane</keyword>
<dbReference type="Gene3D" id="1.20.1070.10">
    <property type="entry name" value="Rhodopsin 7-helix transmembrane proteins"/>
    <property type="match status" value="1"/>
</dbReference>
<dbReference type="InterPro" id="IPR001611">
    <property type="entry name" value="Leu-rich_rpt"/>
</dbReference>
<dbReference type="InterPro" id="IPR001304">
    <property type="entry name" value="C-type_lectin-like"/>
</dbReference>
<feature type="disulfide bond" evidence="12">
    <location>
        <begin position="494"/>
        <end position="509"/>
    </location>
</feature>
<dbReference type="InterPro" id="IPR016187">
    <property type="entry name" value="CTDL_fold"/>
</dbReference>
<dbReference type="CDD" id="cd00037">
    <property type="entry name" value="CLECT"/>
    <property type="match status" value="1"/>
</dbReference>
<keyword evidence="17" id="KW-1185">Reference proteome</keyword>
<keyword evidence="2" id="KW-1003">Cell membrane</keyword>
<keyword evidence="11" id="KW-0807">Transducer</keyword>
<evidence type="ECO:0000256" key="9">
    <source>
        <dbReference type="ARBA" id="ARBA00023157"/>
    </source>
</evidence>
<dbReference type="InterPro" id="IPR016186">
    <property type="entry name" value="C-type_lectin-like/link_sf"/>
</dbReference>
<accession>A0AAD8F7G6</accession>
<dbReference type="GO" id="GO:0005886">
    <property type="term" value="C:plasma membrane"/>
    <property type="evidence" value="ECO:0007669"/>
    <property type="project" value="UniProtKB-SubCell"/>
</dbReference>
<dbReference type="InterPro" id="IPR023415">
    <property type="entry name" value="LDLR_class-A_CS"/>
</dbReference>
<feature type="transmembrane region" description="Helical" evidence="13">
    <location>
        <begin position="1083"/>
        <end position="1107"/>
    </location>
</feature>
<dbReference type="PROSITE" id="PS00237">
    <property type="entry name" value="G_PROTEIN_RECEP_F1_1"/>
    <property type="match status" value="1"/>
</dbReference>
<sequence>SESKRWPILDCFRKKIDLILIADASAQYKNQIQFYNSLQDAFFLSDENDLNRIKVTLLDIPFNLQVRNRTLNVKVEQDSISSRSEWKDFFSKENRSSKDLHLAATGTNILNDAILKHKNVITLREGAVQAFIATADSKSVNHWCQTSSFKFICQILSHEVYLFVFDINGHELTQNVSKNIEHMSTVRLDSKQTIQMFSNLCQPCPDGWFVRNFPSGRTSSTTFSCYQIGNSSSKINWMDASTLCGNHNDSELVTLESKEEQAFLSSKIKVQQYTSHNNISVCIGLRREEHTLGRRFRWINQMPLVHTLWGRRHPKNGPSFRCAVWTFIESEVTRTSVKLAHDSYSTQRNYWESTGCGSSSWTVYICEINYWSLKQGQGLAKYTFESIKPNIASINNALKKGQLIMLDNAYTALTSVPTSSNLSLAMPNNSQKNIDASIIPLLNCQNLGNSLYNLMCGSHFRWFRCDEMRLCQPGCEVNEFRCKSGKCIGKEHKCDLYKDCEDGDDEQDCFKCQHALCSDGRCLPKHWLGDGEVDCDTCTDDDIELEMKASGDEDITKCVFLCNKTKCVYEAMLHDGVVDCGGPEGPLDETLGALASAVCYQKEYPSLNYSNWAPKCVYIKDDFEELIGCRNMKHLEDCQNFECPEGYVKCPEAYCIPLHYVNNNKYDCPNGEDESTSIALECPGYFMCDNNQRQKMCLHPDFVCDGKLHCPEGEDEINCNVQCLTGLLCVSGTAVVIDSSAEVDLNLIDVRTRYIDISETNAPNVFSVQPAHSFNNLIEARFARCNIVSLNFSSVFSVLYKLDLSGNYIESIENQSVLTHMPVLRYLNLSRNTLLSVIQANAFNNNKIEELDLSYTNIRDVTFTRPLCELKKFFLVNTPIALRSLTSSLYKKSLHELDLRGVKDDNVWPDMFKHIKICYSLRVDNFKFCCRQLHNVDTSLKACTATPDPFSSCSDLMDSTILRIFLWTTGIFSILGNAVVIFYRFVYDRKAFSMGYGHFVLNLGLSDFLMGVYLIIVASADMHYRGSYLWGEQGWRSSVTCKASGFLSTLSNETSIFFIFLITLDRFLVIRFSFGQVKIRSRVAIVICVVTWSVGIALALIPGLHYFGHWSVYTTTGVCVGLPLNPLADTAWLYSQSIFIYVNFLLFLLITAGQVVIYKTMSKMRVEKECLTNVGKRRLQDITVAKNLLLVVVTNFLCWFPIGLLGVMTLCGYQMDKDVYAWTAVLVLPINSAINPILYTVPSFVQNYQKSNEQTMRPSSQTTSI</sequence>
<dbReference type="Pfam" id="PF00057">
    <property type="entry name" value="Ldl_recept_a"/>
    <property type="match status" value="1"/>
</dbReference>
<feature type="disulfide bond" evidence="12">
    <location>
        <begin position="482"/>
        <end position="500"/>
    </location>
</feature>
<dbReference type="InterPro" id="IPR002172">
    <property type="entry name" value="LDrepeatLR_classA_rpt"/>
</dbReference>
<evidence type="ECO:0000256" key="1">
    <source>
        <dbReference type="ARBA" id="ARBA00004651"/>
    </source>
</evidence>
<dbReference type="SUPFAM" id="SSF57424">
    <property type="entry name" value="LDL receptor-like module"/>
    <property type="match status" value="3"/>
</dbReference>
<evidence type="ECO:0000256" key="2">
    <source>
        <dbReference type="ARBA" id="ARBA00022475"/>
    </source>
</evidence>
<dbReference type="Gene3D" id="3.80.10.10">
    <property type="entry name" value="Ribonuclease Inhibitor"/>
    <property type="match status" value="1"/>
</dbReference>
<evidence type="ECO:0000256" key="7">
    <source>
        <dbReference type="ARBA" id="ARBA00023040"/>
    </source>
</evidence>
<evidence type="ECO:0000256" key="11">
    <source>
        <dbReference type="ARBA" id="ARBA00023224"/>
    </source>
</evidence>
<dbReference type="PROSITE" id="PS50068">
    <property type="entry name" value="LDLRA_2"/>
    <property type="match status" value="3"/>
</dbReference>
<keyword evidence="5" id="KW-0677">Repeat</keyword>
<feature type="transmembrane region" description="Helical" evidence="13">
    <location>
        <begin position="1138"/>
        <end position="1158"/>
    </location>
</feature>
<gene>
    <name evidence="16" type="ORF">Bpfe_016437</name>
</gene>
<protein>
    <submittedName>
        <fullName evidence="16">G-protein coupled receptor GRL101</fullName>
    </submittedName>
</protein>
<keyword evidence="3" id="KW-0433">Leucine-rich repeat</keyword>
<dbReference type="PROSITE" id="PS50041">
    <property type="entry name" value="C_TYPE_LECTIN_2"/>
    <property type="match status" value="1"/>
</dbReference>
<dbReference type="PROSITE" id="PS50262">
    <property type="entry name" value="G_PROTEIN_RECEP_F1_2"/>
    <property type="match status" value="1"/>
</dbReference>
<organism evidence="16 17">
    <name type="scientific">Biomphalaria pfeifferi</name>
    <name type="common">Bloodfluke planorb</name>
    <name type="synonym">Freshwater snail</name>
    <dbReference type="NCBI Taxonomy" id="112525"/>
    <lineage>
        <taxon>Eukaryota</taxon>
        <taxon>Metazoa</taxon>
        <taxon>Spiralia</taxon>
        <taxon>Lophotrochozoa</taxon>
        <taxon>Mollusca</taxon>
        <taxon>Gastropoda</taxon>
        <taxon>Heterobranchia</taxon>
        <taxon>Euthyneura</taxon>
        <taxon>Panpulmonata</taxon>
        <taxon>Hygrophila</taxon>
        <taxon>Lymnaeoidea</taxon>
        <taxon>Planorbidae</taxon>
        <taxon>Biomphalaria</taxon>
    </lineage>
</organism>
<evidence type="ECO:0000256" key="8">
    <source>
        <dbReference type="ARBA" id="ARBA00023136"/>
    </source>
</evidence>
<feature type="disulfide bond" evidence="12">
    <location>
        <begin position="704"/>
        <end position="719"/>
    </location>
</feature>
<keyword evidence="9 12" id="KW-1015">Disulfide bond</keyword>
<dbReference type="Gene3D" id="4.10.400.10">
    <property type="entry name" value="Low-density Lipoprotein Receptor"/>
    <property type="match status" value="3"/>
</dbReference>
<feature type="disulfide bond" evidence="12">
    <location>
        <begin position="650"/>
        <end position="668"/>
    </location>
</feature>
<dbReference type="CDD" id="cd00112">
    <property type="entry name" value="LDLa"/>
    <property type="match status" value="3"/>
</dbReference>
<feature type="transmembrane region" description="Helical" evidence="13">
    <location>
        <begin position="1187"/>
        <end position="1207"/>
    </location>
</feature>
<dbReference type="GO" id="GO:0007189">
    <property type="term" value="P:adenylate cyclase-activating G protein-coupled receptor signaling pathway"/>
    <property type="evidence" value="ECO:0007669"/>
    <property type="project" value="TreeGrafter"/>
</dbReference>
<dbReference type="PROSITE" id="PS51450">
    <property type="entry name" value="LRR"/>
    <property type="match status" value="1"/>
</dbReference>
<comment type="caution">
    <text evidence="12">Lacks conserved residue(s) required for the propagation of feature annotation.</text>
</comment>
<dbReference type="InterPro" id="IPR017452">
    <property type="entry name" value="GPCR_Rhodpsn_7TM"/>
</dbReference>
<evidence type="ECO:0000256" key="12">
    <source>
        <dbReference type="PROSITE-ProRule" id="PRU00124"/>
    </source>
</evidence>
<evidence type="ECO:0000313" key="16">
    <source>
        <dbReference type="EMBL" id="KAK0054170.1"/>
    </source>
</evidence>
<feature type="domain" description="G-protein coupled receptors family 1 profile" evidence="15">
    <location>
        <begin position="976"/>
        <end position="1239"/>
    </location>
</feature>
<keyword evidence="6 13" id="KW-1133">Transmembrane helix</keyword>
<feature type="domain" description="C-type lectin" evidence="14">
    <location>
        <begin position="225"/>
        <end position="356"/>
    </location>
</feature>
<keyword evidence="4 13" id="KW-0812">Transmembrane</keyword>
<dbReference type="AlphaFoldDB" id="A0AAD8F7G6"/>
<feature type="transmembrane region" description="Helical" evidence="13">
    <location>
        <begin position="1056"/>
        <end position="1074"/>
    </location>
</feature>
<keyword evidence="10 16" id="KW-0675">Receptor</keyword>
<proteinExistence type="predicted"/>
<dbReference type="Pfam" id="PF00001">
    <property type="entry name" value="7tm_1"/>
    <property type="match status" value="1"/>
</dbReference>
<dbReference type="SMART" id="SM00192">
    <property type="entry name" value="LDLa"/>
    <property type="match status" value="5"/>
</dbReference>
<feature type="non-terminal residue" evidence="16">
    <location>
        <position position="1"/>
    </location>
</feature>
<feature type="transmembrane region" description="Helical" evidence="13">
    <location>
        <begin position="964"/>
        <end position="987"/>
    </location>
</feature>